<dbReference type="Pfam" id="PF13634">
    <property type="entry name" value="Nucleoporin_FG"/>
    <property type="match status" value="4"/>
</dbReference>
<feature type="compositionally biased region" description="Polar residues" evidence="10">
    <location>
        <begin position="821"/>
        <end position="835"/>
    </location>
</feature>
<feature type="region of interest" description="Disordered" evidence="10">
    <location>
        <begin position="1025"/>
        <end position="1072"/>
    </location>
</feature>
<dbReference type="Pfam" id="PF12110">
    <property type="entry name" value="Nup96"/>
    <property type="match status" value="1"/>
</dbReference>
<organism evidence="12 13">
    <name type="scientific">Paraphaeosphaeria minitans</name>
    <dbReference type="NCBI Taxonomy" id="565426"/>
    <lineage>
        <taxon>Eukaryota</taxon>
        <taxon>Fungi</taxon>
        <taxon>Dikarya</taxon>
        <taxon>Ascomycota</taxon>
        <taxon>Pezizomycotina</taxon>
        <taxon>Dothideomycetes</taxon>
        <taxon>Pleosporomycetidae</taxon>
        <taxon>Pleosporales</taxon>
        <taxon>Massarineae</taxon>
        <taxon>Didymosphaeriaceae</taxon>
        <taxon>Paraphaeosphaeria</taxon>
    </lineage>
</organism>
<evidence type="ECO:0000256" key="10">
    <source>
        <dbReference type="SAM" id="MobiDB-lite"/>
    </source>
</evidence>
<evidence type="ECO:0000313" key="13">
    <source>
        <dbReference type="Proteomes" id="UP000756921"/>
    </source>
</evidence>
<dbReference type="InterPro" id="IPR025574">
    <property type="entry name" value="Nucleoporin_FG_rpt"/>
</dbReference>
<dbReference type="PROSITE" id="PS51434">
    <property type="entry name" value="NUP_C"/>
    <property type="match status" value="1"/>
</dbReference>
<dbReference type="GO" id="GO:0006405">
    <property type="term" value="P:RNA export from nucleus"/>
    <property type="evidence" value="ECO:0007669"/>
    <property type="project" value="TreeGrafter"/>
</dbReference>
<sequence>MSNLLSASSGFGSNTNTGGSIFGGSNNNTGGGLFGSNSASTTSPFGGGGGFGSNNNNTTTTSFGSKPFGGSAAGAALFGGGSTSNTTFGGGFGSTSSTTPAFGGGNTGGGIFGQNKSTGFGSTNTTTGTTGGLFGGGNTSGGFGANNTTGGFGASTSGGFGATSNANNGTAGPPFQPFTEKDPGAANGSAQYQTITFQQPYSNYSLEELRVVDYAQGRRYGNQNGQAGAFGQSTGFGGFGSNNTTANTSFGATNTNTGGGLFGGQNNATSTPFGSNTNSAFGSNNNNNSNTTSGGGIFGQNKPAGGLFGASTTTQPATSGGLFGSTANTNTTSNPFGSTNANNAFGASTGNTGGGLFGQNNATQNKPAFGGFGTNTSTTNSNPFGSTTTNTGGGLFGQQNQASTTPAFGAGAPTSTNTGGGGLFGGGNNNTTANTGGLFGQTQQPQNQSTGGLFGGGLGQNQQNQQKPSLFGSSTTTTGGGGLFGGQQQNQAQSGGAFGQNKTGGGLFGGGASSQPSGGLFGNSTTNTSNTGGLFGGMGSQNNQQNTGNSLFGGANNQQKTGGLFGGSTNANTNSGGGLFSGLGQSNNNSAPLGGSLLGGNQSQQQSNQQPMNNSLFGASASSLLNTSITTNPYGNDPLFAGLSTPLESPGPLATPLSSSQKNKRSAILPQHKLNPSQSTRLLTPQAKRNGGYGFTYSTYGTPSSAQSSPLGGSMFSTGSLSRHLGKSLSSSNLRNTYTADTSVLAPGAFSMIGRPYGTGSLKKLNLNRNLNQRPLLFEESTPKRVSFVSASPEIVPNGSATNGEPSPPSNALVVRDEIESTSPPATVNGTSSSGRKGKSPEMEQVNGVDLPPVPENRPLKSRTSASLNIQNGQTIDPTPGGYWSEPSIDALKRMSQSDLKSVSNLVVGRDKVGKIEFHYGNAVDLSGTPLDKLFGDIISLNHRNATVYGDTCTVAKPPLGSGLNQPSRITMGNSWPRGTNRAGKQPMKHIERLKRVTGTTFEKYDNETGEWVFGVPHFSSYGFEYDQPEDLESSELSPVPETPARLGSSQMTSTPQDSVPSATQSSPDDTFDFKRGLFRRTNVPGQFDDNATYEVEDDEEMEETGESFLGDRFVGSLDGQNEYLEGSESESVEDQDMADSVSGPIRTTEQDIARQADPFKDSVKPKSILKASHLFRPTPDTPLKGPAVFDDDWANALQRTISPRKQDRRALRENQGDALRERGNNTANLAESLGVRNTKATMSRMELMDSLFGKTSAQQGSSAKRIERGIQYPYAKRPKTANDLDQLTDADKKFHSCGKPHFSETGLLVYTGKGSDATSEDSYDCNRAPIAGAQKDVRFKQLPTFADAAPPTITIQQEYTRISSSDKVPQAHLRTEPTPLEFSELADAVPLSTAAGVQEHKAWQLLSLLFDGDSQVPSSIPQDEQEQWLARDRKERLSRFWQSLVYEDAQNHAKEAATHEEKALAYLSCHSIADAVTTLFHASDLRLATIVSQLGGDAAVRQDMSAQVDEWRKMDELAEMDEPVRALYELIQGNCAEAEGKTGVGRENKVSTFKIASRFSLDWRRAFGLRLWYQATNDEPIEMAVAQFADALSNGTEDVKPIPWFIEQGLNMGWTDPLESQQEDILWGILKLYASSKMLVPTNLEDVLAPENVSGHPLNARFSFQLYQLFYSRRTDPSEEDDRIVGMPTLRDSVSGGPTDLLSSVNSTNVIEQADDPLVELGDKLTLTYAASLHTPKHWTTAVWVYTHLSNPAMRSHHIRSLLNQFSNTYEIGQSDPTYQALLKLNIPQQWMHAASALEAKCHGDSLHQAAHLIKATELQEAHEVLCRSVGPDAIISRHLDPLRELLGGFEDVQTTETITGWVLGGQIYFDYIHLLDLTEQRNPYRPDDKLNHDIHGLLRKLQRSLEKVATDRWNGVNLEERVALSEIAGTVANLMAKNKLTDRASVLRLPLTEDLWLRHSVDLSTSYYRNVVA</sequence>
<evidence type="ECO:0000256" key="4">
    <source>
        <dbReference type="ARBA" id="ARBA00022813"/>
    </source>
</evidence>
<dbReference type="SUPFAM" id="SSF82215">
    <property type="entry name" value="C-terminal autoproteolytic domain of nucleoporin nup98"/>
    <property type="match status" value="1"/>
</dbReference>
<evidence type="ECO:0000313" key="12">
    <source>
        <dbReference type="EMBL" id="KAF9741508.1"/>
    </source>
</evidence>
<feature type="region of interest" description="Disordered" evidence="10">
    <location>
        <begin position="820"/>
        <end position="883"/>
    </location>
</feature>
<evidence type="ECO:0000259" key="11">
    <source>
        <dbReference type="PROSITE" id="PS51434"/>
    </source>
</evidence>
<evidence type="ECO:0000256" key="2">
    <source>
        <dbReference type="ARBA" id="ARBA00008926"/>
    </source>
</evidence>
<keyword evidence="9" id="KW-0539">Nucleus</keyword>
<dbReference type="GO" id="GO:0003723">
    <property type="term" value="F:RNA binding"/>
    <property type="evidence" value="ECO:0007669"/>
    <property type="project" value="TreeGrafter"/>
</dbReference>
<keyword evidence="6" id="KW-0653">Protein transport</keyword>
<evidence type="ECO:0000256" key="7">
    <source>
        <dbReference type="ARBA" id="ARBA00023010"/>
    </source>
</evidence>
<feature type="domain" description="Peptidase S59" evidence="11">
    <location>
        <begin position="880"/>
        <end position="1019"/>
    </location>
</feature>
<feature type="compositionally biased region" description="Low complexity" evidence="10">
    <location>
        <begin position="540"/>
        <end position="549"/>
    </location>
</feature>
<keyword evidence="7" id="KW-0811">Translocation</keyword>
<protein>
    <submittedName>
        <fullName evidence="12">Nucleoporin autopeptidase</fullName>
    </submittedName>
</protein>
<evidence type="ECO:0000256" key="1">
    <source>
        <dbReference type="ARBA" id="ARBA00004567"/>
    </source>
</evidence>
<reference evidence="12" key="1">
    <citation type="journal article" date="2020" name="Mol. Plant Microbe Interact.">
        <title>Genome Sequence of the Biocontrol Agent Coniothyrium minitans strain Conio (IMI 134523).</title>
        <authorList>
            <person name="Patel D."/>
            <person name="Shittu T.A."/>
            <person name="Baroncelli R."/>
            <person name="Muthumeenakshi S."/>
            <person name="Osborne T.H."/>
            <person name="Janganan T.K."/>
            <person name="Sreenivasaprasad S."/>
        </authorList>
    </citation>
    <scope>NUCLEOTIDE SEQUENCE</scope>
    <source>
        <strain evidence="12">Conio</strain>
    </source>
</reference>
<feature type="compositionally biased region" description="Polar residues" evidence="10">
    <location>
        <begin position="963"/>
        <end position="978"/>
    </location>
</feature>
<dbReference type="GO" id="GO:0051028">
    <property type="term" value="P:mRNA transport"/>
    <property type="evidence" value="ECO:0007669"/>
    <property type="project" value="UniProtKB-KW"/>
</dbReference>
<dbReference type="Gene3D" id="1.10.10.2360">
    <property type="match status" value="1"/>
</dbReference>
<feature type="compositionally biased region" description="Basic and acidic residues" evidence="10">
    <location>
        <begin position="1149"/>
        <end position="1164"/>
    </location>
</feature>
<feature type="compositionally biased region" description="Polar residues" evidence="10">
    <location>
        <begin position="1048"/>
        <end position="1069"/>
    </location>
</feature>
<feature type="region of interest" description="Disordered" evidence="10">
    <location>
        <begin position="641"/>
        <end position="688"/>
    </location>
</feature>
<evidence type="ECO:0000256" key="6">
    <source>
        <dbReference type="ARBA" id="ARBA00022927"/>
    </source>
</evidence>
<name>A0A9P6GUJ1_9PLEO</name>
<evidence type="ECO:0000256" key="5">
    <source>
        <dbReference type="ARBA" id="ARBA00022816"/>
    </source>
</evidence>
<keyword evidence="5" id="KW-0509">mRNA transport</keyword>
<feature type="compositionally biased region" description="Gly residues" evidence="10">
    <location>
        <begin position="418"/>
        <end position="428"/>
    </location>
</feature>
<feature type="region of interest" description="Disordered" evidence="10">
    <location>
        <begin position="33"/>
        <end position="58"/>
    </location>
</feature>
<dbReference type="InterPro" id="IPR037665">
    <property type="entry name" value="Nucleoporin_S59-like"/>
</dbReference>
<dbReference type="Gene3D" id="1.25.40.690">
    <property type="match status" value="1"/>
</dbReference>
<dbReference type="FunFam" id="1.10.10.2360:FF:000001">
    <property type="entry name" value="Nuclear pore complex protein Nup98-Nup96"/>
    <property type="match status" value="1"/>
</dbReference>
<dbReference type="GO" id="GO:0044614">
    <property type="term" value="C:nuclear pore cytoplasmic filaments"/>
    <property type="evidence" value="ECO:0007669"/>
    <property type="project" value="TreeGrafter"/>
</dbReference>
<feature type="compositionally biased region" description="Gly residues" evidence="10">
    <location>
        <begin position="102"/>
        <end position="112"/>
    </location>
</feature>
<feature type="region of interest" description="Disordered" evidence="10">
    <location>
        <begin position="411"/>
        <end position="617"/>
    </location>
</feature>
<feature type="compositionally biased region" description="Low complexity" evidence="10">
    <location>
        <begin position="486"/>
        <end position="495"/>
    </location>
</feature>
<feature type="compositionally biased region" description="Low complexity" evidence="10">
    <location>
        <begin position="582"/>
        <end position="616"/>
    </location>
</feature>
<evidence type="ECO:0000256" key="9">
    <source>
        <dbReference type="ARBA" id="ARBA00023242"/>
    </source>
</evidence>
<feature type="compositionally biased region" description="Polar residues" evidence="10">
    <location>
        <begin position="674"/>
        <end position="683"/>
    </location>
</feature>
<gene>
    <name evidence="12" type="ORF">PMIN01_01047</name>
</gene>
<dbReference type="GO" id="GO:0006606">
    <property type="term" value="P:protein import into nucleus"/>
    <property type="evidence" value="ECO:0007669"/>
    <property type="project" value="TreeGrafter"/>
</dbReference>
<proteinExistence type="inferred from homology"/>
<keyword evidence="3" id="KW-0813">Transport</keyword>
<dbReference type="InterPro" id="IPR036903">
    <property type="entry name" value="Nup98_auto-Pept-S59_dom_sf"/>
</dbReference>
<feature type="compositionally biased region" description="Gly residues" evidence="10">
    <location>
        <begin position="496"/>
        <end position="512"/>
    </location>
</feature>
<dbReference type="Gene3D" id="3.30.1610.10">
    <property type="entry name" value="Peptidase S59, nucleoporin"/>
    <property type="match status" value="1"/>
</dbReference>
<accession>A0A9P6GUJ1</accession>
<keyword evidence="8" id="KW-0906">Nuclear pore complex</keyword>
<dbReference type="PANTHER" id="PTHR23198:SF6">
    <property type="entry name" value="NUCLEAR PORE COMPLEX PROTEIN NUP98-NUP96"/>
    <property type="match status" value="1"/>
</dbReference>
<feature type="compositionally biased region" description="Low complexity" evidence="10">
    <location>
        <begin position="460"/>
        <end position="477"/>
    </location>
</feature>
<dbReference type="GO" id="GO:0017056">
    <property type="term" value="F:structural constituent of nuclear pore"/>
    <property type="evidence" value="ECO:0007669"/>
    <property type="project" value="InterPro"/>
</dbReference>
<evidence type="ECO:0000256" key="8">
    <source>
        <dbReference type="ARBA" id="ARBA00023132"/>
    </source>
</evidence>
<dbReference type="PANTHER" id="PTHR23198">
    <property type="entry name" value="NUCLEOPORIN"/>
    <property type="match status" value="1"/>
</dbReference>
<dbReference type="EMBL" id="WJXW01000001">
    <property type="protein sequence ID" value="KAF9741508.1"/>
    <property type="molecule type" value="Genomic_DNA"/>
</dbReference>
<dbReference type="Pfam" id="PF04096">
    <property type="entry name" value="Nucleoporin2"/>
    <property type="match status" value="1"/>
</dbReference>
<keyword evidence="4" id="KW-0068">Autocatalytic cleavage</keyword>
<dbReference type="GO" id="GO:0034398">
    <property type="term" value="P:telomere tethering at nuclear periphery"/>
    <property type="evidence" value="ECO:0007669"/>
    <property type="project" value="TreeGrafter"/>
</dbReference>
<feature type="compositionally biased region" description="Polar residues" evidence="10">
    <location>
        <begin position="862"/>
        <end position="877"/>
    </location>
</feature>
<comment type="caution">
    <text evidence="12">The sequence shown here is derived from an EMBL/GenBank/DDBJ whole genome shotgun (WGS) entry which is preliminary data.</text>
</comment>
<keyword evidence="13" id="KW-1185">Reference proteome</keyword>
<feature type="region of interest" description="Disordered" evidence="10">
    <location>
        <begin position="1125"/>
        <end position="1164"/>
    </location>
</feature>
<evidence type="ECO:0000256" key="3">
    <source>
        <dbReference type="ARBA" id="ARBA00022448"/>
    </source>
</evidence>
<dbReference type="InterPro" id="IPR021967">
    <property type="entry name" value="Nup98_C"/>
</dbReference>
<feature type="compositionally biased region" description="Acidic residues" evidence="10">
    <location>
        <begin position="1126"/>
        <end position="1138"/>
    </location>
</feature>
<dbReference type="GO" id="GO:0000973">
    <property type="term" value="P:post-transcriptional tethering of RNA polymerase II gene DNA at nuclear periphery"/>
    <property type="evidence" value="ECO:0007669"/>
    <property type="project" value="TreeGrafter"/>
</dbReference>
<feature type="region of interest" description="Disordered" evidence="10">
    <location>
        <begin position="960"/>
        <end position="985"/>
    </location>
</feature>
<dbReference type="OrthoDB" id="3797628at2759"/>
<dbReference type="Proteomes" id="UP000756921">
    <property type="component" value="Unassembled WGS sequence"/>
</dbReference>
<comment type="similarity">
    <text evidence="2">Belongs to the nucleoporin GLFG family.</text>
</comment>
<feature type="region of interest" description="Disordered" evidence="10">
    <location>
        <begin position="99"/>
        <end position="123"/>
    </location>
</feature>
<feature type="compositionally biased region" description="Low complexity" evidence="10">
    <location>
        <begin position="522"/>
        <end position="532"/>
    </location>
</feature>
<dbReference type="GO" id="GO:0008139">
    <property type="term" value="F:nuclear localization sequence binding"/>
    <property type="evidence" value="ECO:0007669"/>
    <property type="project" value="TreeGrafter"/>
</dbReference>
<comment type="subcellular location">
    <subcellularLocation>
        <location evidence="1">Nucleus</location>
        <location evidence="1">Nuclear pore complex</location>
    </subcellularLocation>
</comment>
<dbReference type="InterPro" id="IPR007230">
    <property type="entry name" value="Nup98_auto-Pept-S59_dom"/>
</dbReference>